<dbReference type="AlphaFoldDB" id="A0A5M6IX92"/>
<keyword evidence="3 6" id="KW-0812">Transmembrane</keyword>
<feature type="transmembrane region" description="Helical" evidence="6">
    <location>
        <begin position="106"/>
        <end position="131"/>
    </location>
</feature>
<evidence type="ECO:0000256" key="4">
    <source>
        <dbReference type="ARBA" id="ARBA00022989"/>
    </source>
</evidence>
<evidence type="ECO:0000256" key="3">
    <source>
        <dbReference type="ARBA" id="ARBA00022692"/>
    </source>
</evidence>
<dbReference type="GO" id="GO:0016020">
    <property type="term" value="C:membrane"/>
    <property type="evidence" value="ECO:0007669"/>
    <property type="project" value="UniProtKB-SubCell"/>
</dbReference>
<dbReference type="SUPFAM" id="SSF103473">
    <property type="entry name" value="MFS general substrate transporter"/>
    <property type="match status" value="1"/>
</dbReference>
<feature type="transmembrane region" description="Helical" evidence="6">
    <location>
        <begin position="77"/>
        <end position="100"/>
    </location>
</feature>
<dbReference type="PANTHER" id="PTHR23538">
    <property type="entry name" value="44.5 KD BACTERIOCHLOROPHYLL SYNTHASE SUBUNIT"/>
    <property type="match status" value="1"/>
</dbReference>
<dbReference type="InterPro" id="IPR026036">
    <property type="entry name" value="PucC"/>
</dbReference>
<keyword evidence="5 6" id="KW-0472">Membrane</keyword>
<accession>A0A5M6IX92</accession>
<evidence type="ECO:0000313" key="8">
    <source>
        <dbReference type="Proteomes" id="UP000325255"/>
    </source>
</evidence>
<feature type="transmembrane region" description="Helical" evidence="6">
    <location>
        <begin position="332"/>
        <end position="354"/>
    </location>
</feature>
<feature type="transmembrane region" description="Helical" evidence="6">
    <location>
        <begin position="38"/>
        <end position="57"/>
    </location>
</feature>
<feature type="transmembrane region" description="Helical" evidence="6">
    <location>
        <begin position="175"/>
        <end position="195"/>
    </location>
</feature>
<evidence type="ECO:0000256" key="6">
    <source>
        <dbReference type="SAM" id="Phobius"/>
    </source>
</evidence>
<dbReference type="PANTHER" id="PTHR23538:SF1">
    <property type="entry name" value="44.5 KD BACTERIOCHLOROPHYLL SYNTHASE SUBUNIT"/>
    <property type="match status" value="1"/>
</dbReference>
<protein>
    <submittedName>
        <fullName evidence="7">BCD family MFS transporter</fullName>
    </submittedName>
</protein>
<feature type="transmembrane region" description="Helical" evidence="6">
    <location>
        <begin position="270"/>
        <end position="288"/>
    </location>
</feature>
<dbReference type="Pfam" id="PF03209">
    <property type="entry name" value="PUCC"/>
    <property type="match status" value="1"/>
</dbReference>
<dbReference type="OrthoDB" id="5800821at2"/>
<dbReference type="Proteomes" id="UP000325255">
    <property type="component" value="Unassembled WGS sequence"/>
</dbReference>
<proteinExistence type="inferred from homology"/>
<dbReference type="CDD" id="cd06176">
    <property type="entry name" value="MFS_BCD_PucC-like"/>
    <property type="match status" value="1"/>
</dbReference>
<evidence type="ECO:0000256" key="5">
    <source>
        <dbReference type="ARBA" id="ARBA00023136"/>
    </source>
</evidence>
<comment type="caution">
    <text evidence="7">The sequence shown here is derived from an EMBL/GenBank/DDBJ whole genome shotgun (WGS) entry which is preliminary data.</text>
</comment>
<name>A0A5M6IX92_9PROT</name>
<feature type="transmembrane region" description="Helical" evidence="6">
    <location>
        <begin position="366"/>
        <end position="387"/>
    </location>
</feature>
<organism evidence="7 8">
    <name type="scientific">Rhodovastum atsumiense</name>
    <dbReference type="NCBI Taxonomy" id="504468"/>
    <lineage>
        <taxon>Bacteria</taxon>
        <taxon>Pseudomonadati</taxon>
        <taxon>Pseudomonadota</taxon>
        <taxon>Alphaproteobacteria</taxon>
        <taxon>Acetobacterales</taxon>
        <taxon>Acetobacteraceae</taxon>
        <taxon>Rhodovastum</taxon>
    </lineage>
</organism>
<dbReference type="PIRSF" id="PIRSF016565">
    <property type="entry name" value="PucC"/>
    <property type="match status" value="1"/>
</dbReference>
<feature type="transmembrane region" description="Helical" evidence="6">
    <location>
        <begin position="300"/>
        <end position="320"/>
    </location>
</feature>
<feature type="transmembrane region" description="Helical" evidence="6">
    <location>
        <begin position="143"/>
        <end position="163"/>
    </location>
</feature>
<dbReference type="InterPro" id="IPR004896">
    <property type="entry name" value="PucC-rel"/>
</dbReference>
<reference evidence="7 8" key="1">
    <citation type="submission" date="2019-09" db="EMBL/GenBank/DDBJ databases">
        <title>Genome sequence of Rhodovastum atsumiense, a diverse member of the Acetobacteraceae family of non-sulfur purple photosynthetic bacteria.</title>
        <authorList>
            <person name="Meyer T."/>
            <person name="Kyndt J."/>
        </authorList>
    </citation>
    <scope>NUCLEOTIDE SEQUENCE [LARGE SCALE GENOMIC DNA]</scope>
    <source>
        <strain evidence="7 8">DSM 21279</strain>
    </source>
</reference>
<keyword evidence="8" id="KW-1185">Reference proteome</keyword>
<dbReference type="RefSeq" id="WP_150040140.1">
    <property type="nucleotide sequence ID" value="NZ_OW485601.1"/>
</dbReference>
<evidence type="ECO:0000256" key="2">
    <source>
        <dbReference type="ARBA" id="ARBA00008412"/>
    </source>
</evidence>
<feature type="transmembrane region" description="Helical" evidence="6">
    <location>
        <begin position="399"/>
        <end position="420"/>
    </location>
</feature>
<evidence type="ECO:0000313" key="7">
    <source>
        <dbReference type="EMBL" id="KAA5612912.1"/>
    </source>
</evidence>
<dbReference type="InterPro" id="IPR036259">
    <property type="entry name" value="MFS_trans_sf"/>
</dbReference>
<gene>
    <name evidence="7" type="ORF">F1189_07700</name>
</gene>
<comment type="similarity">
    <text evidence="2">Belongs to the PucC family.</text>
</comment>
<dbReference type="EMBL" id="VWPK01000009">
    <property type="protein sequence ID" value="KAA5612912.1"/>
    <property type="molecule type" value="Genomic_DNA"/>
</dbReference>
<dbReference type="Gene3D" id="1.20.1250.20">
    <property type="entry name" value="MFS general substrate transporter like domains"/>
    <property type="match status" value="2"/>
</dbReference>
<feature type="transmembrane region" description="Helical" evidence="6">
    <location>
        <begin position="232"/>
        <end position="250"/>
    </location>
</feature>
<evidence type="ECO:0000256" key="1">
    <source>
        <dbReference type="ARBA" id="ARBA00004141"/>
    </source>
</evidence>
<comment type="subcellular location">
    <subcellularLocation>
        <location evidence="1">Membrane</location>
        <topology evidence="1">Multi-pass membrane protein</topology>
    </subcellularLocation>
</comment>
<keyword evidence="4 6" id="KW-1133">Transmembrane helix</keyword>
<sequence length="448" mass="45769">MSPRPIGWLGIVRLGCVQAALGAIVVLCTSTMNRVMVVELALPAILPGALVALHYILQVLRPRLGYGSDVGGRRTPWIIGGMVLLAGGGVLASLATAWMGGHPASAIALALLAYTLIGIGVGASGTSLLVLLAKRVAPARRPAAATIVWLMMIAGIAITAGVAGKLLHPFSAERLVEITAAVGLLSVVMTALAVWGMEGTPERVEAAAPAAPQPPFRVAFAQVWAEKQVRHFAMLVFISMLAYSAQELIIEPFAGAVFHLPPGASTQLVGVQHGGVLLGMILLALAGAASARWHVGSLRLWMAVGCFGSAIGLLAMSGAGSVGPDWPLATSFFLLGVANGFFCAAAIGSMMQLAGSGRESREGVRMGLWGAAQALAFGLGGLFGSGAVDLARLLLGSPLAAYSVVFMAQAALFLFAGLLAMRVGQPSATRGEVEMSVAGDAGVVRARG</sequence>